<dbReference type="GeneID" id="10326893"/>
<gene>
    <name evidence="1" type="ORF">SSM2_270</name>
</gene>
<reference evidence="1 2" key="1">
    <citation type="journal article" date="2010" name="Environ. Microbiol.">
        <title>Genomic analysis of oceanic cyanobacterial myoviruses compared with T4-like myoviruses from diverse hosts and environments.</title>
        <authorList>
            <person name="Sullivan M.B."/>
            <person name="Huang K.H."/>
            <person name="Ignacio-Espinoza J.C."/>
            <person name="Berlin A.M."/>
            <person name="Kelly L."/>
            <person name="Weigele P.R."/>
            <person name="DeFrancesco A.S."/>
            <person name="Kern S.E."/>
            <person name="Thompson L.R."/>
            <person name="Young S."/>
            <person name="Yandava C."/>
            <person name="Fu R."/>
            <person name="Krastins B."/>
            <person name="Chase M."/>
            <person name="Sarracino D."/>
            <person name="Osburne M.S."/>
            <person name="Henn M.R."/>
            <person name="Chisholm S.W."/>
        </authorList>
    </citation>
    <scope>NUCLEOTIDE SEQUENCE [LARGE SCALE GENOMIC DNA]</scope>
    <source>
        <strain evidence="1">8017-1</strain>
    </source>
</reference>
<proteinExistence type="predicted"/>
<dbReference type="RefSeq" id="YP_004322417.1">
    <property type="nucleotide sequence ID" value="NC_015279.1"/>
</dbReference>
<protein>
    <submittedName>
        <fullName evidence="1">Uncharacterized protein</fullName>
    </submittedName>
</protein>
<keyword evidence="2" id="KW-1185">Reference proteome</keyword>
<dbReference type="OrthoDB" id="27798at10239"/>
<dbReference type="EMBL" id="GU071095">
    <property type="protein sequence ID" value="ADO97603.1"/>
    <property type="molecule type" value="Genomic_DNA"/>
</dbReference>
<dbReference type="KEGG" id="vg:10326893"/>
<dbReference type="Proteomes" id="UP000006524">
    <property type="component" value="Segment"/>
</dbReference>
<name>E3SJF5_9CAUD</name>
<evidence type="ECO:0000313" key="1">
    <source>
        <dbReference type="EMBL" id="ADO97603.1"/>
    </source>
</evidence>
<accession>E3SJF5</accession>
<evidence type="ECO:0000313" key="2">
    <source>
        <dbReference type="Proteomes" id="UP000006524"/>
    </source>
</evidence>
<organism evidence="1 2">
    <name type="scientific">Synechococcus phage S-SM2</name>
    <dbReference type="NCBI Taxonomy" id="444860"/>
    <lineage>
        <taxon>Viruses</taxon>
        <taxon>Duplodnaviria</taxon>
        <taxon>Heunggongvirae</taxon>
        <taxon>Uroviricota</taxon>
        <taxon>Caudoviricetes</taxon>
        <taxon>Pantevenvirales</taxon>
        <taxon>Kyanoviridae</taxon>
        <taxon>Nilusvirus</taxon>
        <taxon>Nilusvirus ssm2</taxon>
    </lineage>
</organism>
<sequence>MLELLLSTTMSCADADLIMLRIEKHEHLNAEWKLELVETIKDYVPECNSYWDAND</sequence>